<comment type="caution">
    <text evidence="1">The sequence shown here is derived from an EMBL/GenBank/DDBJ whole genome shotgun (WGS) entry which is preliminary data.</text>
</comment>
<name>X1IJC1_9ZZZZ</name>
<accession>X1IJC1</accession>
<organism evidence="1">
    <name type="scientific">marine sediment metagenome</name>
    <dbReference type="NCBI Taxonomy" id="412755"/>
    <lineage>
        <taxon>unclassified sequences</taxon>
        <taxon>metagenomes</taxon>
        <taxon>ecological metagenomes</taxon>
    </lineage>
</organism>
<dbReference type="AlphaFoldDB" id="X1IJC1"/>
<reference evidence="1" key="1">
    <citation type="journal article" date="2014" name="Front. Microbiol.">
        <title>High frequency of phylogenetically diverse reductive dehalogenase-homologous genes in deep subseafloor sedimentary metagenomes.</title>
        <authorList>
            <person name="Kawai M."/>
            <person name="Futagami T."/>
            <person name="Toyoda A."/>
            <person name="Takaki Y."/>
            <person name="Nishi S."/>
            <person name="Hori S."/>
            <person name="Arai W."/>
            <person name="Tsubouchi T."/>
            <person name="Morono Y."/>
            <person name="Uchiyama I."/>
            <person name="Ito T."/>
            <person name="Fujiyama A."/>
            <person name="Inagaki F."/>
            <person name="Takami H."/>
        </authorList>
    </citation>
    <scope>NUCLEOTIDE SEQUENCE</scope>
    <source>
        <strain evidence="1">Expedition CK06-06</strain>
    </source>
</reference>
<feature type="non-terminal residue" evidence="1">
    <location>
        <position position="97"/>
    </location>
</feature>
<gene>
    <name evidence="1" type="ORF">S03H2_55711</name>
</gene>
<evidence type="ECO:0000313" key="1">
    <source>
        <dbReference type="EMBL" id="GAH82481.1"/>
    </source>
</evidence>
<proteinExistence type="predicted"/>
<sequence>MHCSNCAKMVCVICALIFWAIGTLGGSASAQQVTPREVAEQFYESLARHYAPVIHQGAASDQDYITALDFDGDWISNNNWENQPTGDLSAYVYYSVI</sequence>
<protein>
    <submittedName>
        <fullName evidence="1">Uncharacterized protein</fullName>
    </submittedName>
</protein>
<dbReference type="EMBL" id="BARU01035611">
    <property type="protein sequence ID" value="GAH82481.1"/>
    <property type="molecule type" value="Genomic_DNA"/>
</dbReference>